<dbReference type="EMBL" id="JBBKTW010000006">
    <property type="protein sequence ID" value="MEN2990255.1"/>
    <property type="molecule type" value="Genomic_DNA"/>
</dbReference>
<evidence type="ECO:0000313" key="2">
    <source>
        <dbReference type="EMBL" id="MEN2990255.1"/>
    </source>
</evidence>
<comment type="caution">
    <text evidence="2">The sequence shown here is derived from an EMBL/GenBank/DDBJ whole genome shotgun (WGS) entry which is preliminary data.</text>
</comment>
<sequence>MVATSLGAASTASVAAGTAAPGGEPPSVRSLCQVLAGRMDAINKGQGPAFLRSWDNAAGEGPHDDPALAGAAFAYDNALAVQALIACGRHDAAGRIAAALADAVLTGARSLPDADRNRVRNAYRAGAQTESPPPPNGWWDGSAGRWVEDPYQVGTATGNAAWVALALLSVAERGARGANDSPPPFNAMLRDEARNAARLIGRWVINATADGDDDNGPGGYTGGIAGAGEGRQAIGWKSTEHHADLAAMFTRLAAIDPDQPDWPKAAARARAFLDAMWAAGKGDHFPTGTLPDGRTVNTATSGLDAQLWPLLLADAPDDWRAAFAYAEAAHGVDGGFDFNDDRDGIWIEGTAQAALVLRVLDRPDEARVMLEGLLADQSPGGYLFATRAPSITTGLAIGPDSTTDDFRYHRWPHLGATAWAVLAGLGFNPFIGR</sequence>
<dbReference type="RefSeq" id="WP_345935378.1">
    <property type="nucleotide sequence ID" value="NZ_JBBKTV010000011.1"/>
</dbReference>
<gene>
    <name evidence="2" type="ORF">WG926_18225</name>
</gene>
<feature type="region of interest" description="Disordered" evidence="1">
    <location>
        <begin position="1"/>
        <end position="26"/>
    </location>
</feature>
<accession>A0ABU9YN52</accession>
<dbReference type="Proteomes" id="UP001413721">
    <property type="component" value="Unassembled WGS sequence"/>
</dbReference>
<name>A0ABU9YN52_9PROT</name>
<proteinExistence type="predicted"/>
<evidence type="ECO:0000256" key="1">
    <source>
        <dbReference type="SAM" id="MobiDB-lite"/>
    </source>
</evidence>
<organism evidence="2 3">
    <name type="scientific">Tistrella arctica</name>
    <dbReference type="NCBI Taxonomy" id="3133430"/>
    <lineage>
        <taxon>Bacteria</taxon>
        <taxon>Pseudomonadati</taxon>
        <taxon>Pseudomonadota</taxon>
        <taxon>Alphaproteobacteria</taxon>
        <taxon>Geminicoccales</taxon>
        <taxon>Geminicoccaceae</taxon>
        <taxon>Tistrella</taxon>
    </lineage>
</organism>
<reference evidence="2 3" key="1">
    <citation type="submission" date="2024-03" db="EMBL/GenBank/DDBJ databases">
        <title>High-quality draft genome sequencing of Tistrella sp. BH-R2-4.</title>
        <authorList>
            <person name="Dong C."/>
        </authorList>
    </citation>
    <scope>NUCLEOTIDE SEQUENCE [LARGE SCALE GENOMIC DNA]</scope>
    <source>
        <strain evidence="2 3">BH-R2-4</strain>
    </source>
</reference>
<protein>
    <recommendedName>
        <fullName evidence="4">Methylaspartate ammonia-lyase</fullName>
    </recommendedName>
</protein>
<evidence type="ECO:0000313" key="3">
    <source>
        <dbReference type="Proteomes" id="UP001413721"/>
    </source>
</evidence>
<evidence type="ECO:0008006" key="4">
    <source>
        <dbReference type="Google" id="ProtNLM"/>
    </source>
</evidence>
<keyword evidence="3" id="KW-1185">Reference proteome</keyword>